<dbReference type="Gene3D" id="3.10.520.10">
    <property type="entry name" value="ApbE-like domains"/>
    <property type="match status" value="1"/>
</dbReference>
<sequence length="344" mass="38101">MMSQADIAQPMFYRFRAMNTDVELSLVCDGYKMSEAVELAVDWYEEVEQVFSRFRPDSELSRINRTAGSGAPVMISSMMRDVLQLTLWYQETTGGIFSPFVGQSMDKAGYNRSFEQLSRVGIGRELVSDYNDDHAGLLVNDQKPYKGLMQTPMVLDLGMQSVQLSSDIQLDLGGIVKGWATAKLTQWLRMRCGIRAGLINAGGDLHAWNDGNGEPIWRIDVQDPIAEDGSTIYRMIGQGAVATSGTLGRRWMTDEGIKHHLIDTRTGSPSRSSIVQCTVTGPDLVACEVWAKTICIIGEEGLSRMRNQLTPAYDALMIDPSGSLQRRSDGWLKEVNEEGSGKPI</sequence>
<keyword evidence="5 11" id="KW-0808">Transferase</keyword>
<evidence type="ECO:0000256" key="5">
    <source>
        <dbReference type="ARBA" id="ARBA00022679"/>
    </source>
</evidence>
<evidence type="ECO:0000256" key="9">
    <source>
        <dbReference type="ARBA" id="ARBA00031306"/>
    </source>
</evidence>
<proteinExistence type="predicted"/>
<dbReference type="SUPFAM" id="SSF143631">
    <property type="entry name" value="ApbE-like"/>
    <property type="match status" value="1"/>
</dbReference>
<organism evidence="11 12">
    <name type="scientific">Paenibacillus terricola</name>
    <dbReference type="NCBI Taxonomy" id="2763503"/>
    <lineage>
        <taxon>Bacteria</taxon>
        <taxon>Bacillati</taxon>
        <taxon>Bacillota</taxon>
        <taxon>Bacilli</taxon>
        <taxon>Bacillales</taxon>
        <taxon>Paenibacillaceae</taxon>
        <taxon>Paenibacillus</taxon>
    </lineage>
</organism>
<gene>
    <name evidence="11" type="ORF">H8B09_03715</name>
</gene>
<keyword evidence="4" id="KW-0285">Flavoprotein</keyword>
<comment type="cofactor">
    <cofactor evidence="1">
        <name>Mg(2+)</name>
        <dbReference type="ChEBI" id="CHEBI:18420"/>
    </cofactor>
</comment>
<dbReference type="InterPro" id="IPR024932">
    <property type="entry name" value="ApbE"/>
</dbReference>
<evidence type="ECO:0000256" key="1">
    <source>
        <dbReference type="ARBA" id="ARBA00001946"/>
    </source>
</evidence>
<dbReference type="Proteomes" id="UP000609346">
    <property type="component" value="Unassembled WGS sequence"/>
</dbReference>
<protein>
    <recommendedName>
        <fullName evidence="3">FAD:protein FMN transferase</fullName>
        <ecNumber evidence="2">2.7.1.180</ecNumber>
    </recommendedName>
    <alternativeName>
        <fullName evidence="9">Flavin transferase</fullName>
    </alternativeName>
</protein>
<keyword evidence="8" id="KW-0460">Magnesium</keyword>
<dbReference type="EC" id="2.7.1.180" evidence="2"/>
<comment type="caution">
    <text evidence="11">The sequence shown here is derived from an EMBL/GenBank/DDBJ whole genome shotgun (WGS) entry which is preliminary data.</text>
</comment>
<name>A0ABR8MPC8_9BACL</name>
<dbReference type="InterPro" id="IPR003374">
    <property type="entry name" value="ApbE-like_sf"/>
</dbReference>
<reference evidence="11 12" key="1">
    <citation type="submission" date="2020-09" db="EMBL/GenBank/DDBJ databases">
        <title>Paenibacillus sp. strain PR3 16S rRNA gene Genome sequencing and assembly.</title>
        <authorList>
            <person name="Kim J."/>
        </authorList>
    </citation>
    <scope>NUCLEOTIDE SEQUENCE [LARGE SCALE GENOMIC DNA]</scope>
    <source>
        <strain evidence="11 12">PR3</strain>
    </source>
</reference>
<keyword evidence="6" id="KW-0479">Metal-binding</keyword>
<accession>A0ABR8MPC8</accession>
<evidence type="ECO:0000256" key="2">
    <source>
        <dbReference type="ARBA" id="ARBA00011955"/>
    </source>
</evidence>
<evidence type="ECO:0000256" key="8">
    <source>
        <dbReference type="ARBA" id="ARBA00022842"/>
    </source>
</evidence>
<evidence type="ECO:0000256" key="6">
    <source>
        <dbReference type="ARBA" id="ARBA00022723"/>
    </source>
</evidence>
<comment type="catalytic activity">
    <reaction evidence="10">
        <text>L-threonyl-[protein] + FAD = FMN-L-threonyl-[protein] + AMP + H(+)</text>
        <dbReference type="Rhea" id="RHEA:36847"/>
        <dbReference type="Rhea" id="RHEA-COMP:11060"/>
        <dbReference type="Rhea" id="RHEA-COMP:11061"/>
        <dbReference type="ChEBI" id="CHEBI:15378"/>
        <dbReference type="ChEBI" id="CHEBI:30013"/>
        <dbReference type="ChEBI" id="CHEBI:57692"/>
        <dbReference type="ChEBI" id="CHEBI:74257"/>
        <dbReference type="ChEBI" id="CHEBI:456215"/>
        <dbReference type="EC" id="2.7.1.180"/>
    </reaction>
</comment>
<dbReference type="EMBL" id="JACXZA010000001">
    <property type="protein sequence ID" value="MBD3917848.1"/>
    <property type="molecule type" value="Genomic_DNA"/>
</dbReference>
<dbReference type="RefSeq" id="WP_191202106.1">
    <property type="nucleotide sequence ID" value="NZ_JACXZA010000001.1"/>
</dbReference>
<evidence type="ECO:0000256" key="10">
    <source>
        <dbReference type="ARBA" id="ARBA00048540"/>
    </source>
</evidence>
<dbReference type="Pfam" id="PF02424">
    <property type="entry name" value="ApbE"/>
    <property type="match status" value="1"/>
</dbReference>
<evidence type="ECO:0000313" key="12">
    <source>
        <dbReference type="Proteomes" id="UP000609346"/>
    </source>
</evidence>
<dbReference type="PANTHER" id="PTHR30040:SF2">
    <property type="entry name" value="FAD:PROTEIN FMN TRANSFERASE"/>
    <property type="match status" value="1"/>
</dbReference>
<evidence type="ECO:0000256" key="4">
    <source>
        <dbReference type="ARBA" id="ARBA00022630"/>
    </source>
</evidence>
<evidence type="ECO:0000313" key="11">
    <source>
        <dbReference type="EMBL" id="MBD3917848.1"/>
    </source>
</evidence>
<evidence type="ECO:0000256" key="3">
    <source>
        <dbReference type="ARBA" id="ARBA00016337"/>
    </source>
</evidence>
<keyword evidence="12" id="KW-1185">Reference proteome</keyword>
<evidence type="ECO:0000256" key="7">
    <source>
        <dbReference type="ARBA" id="ARBA00022827"/>
    </source>
</evidence>
<dbReference type="PANTHER" id="PTHR30040">
    <property type="entry name" value="THIAMINE BIOSYNTHESIS LIPOPROTEIN APBE"/>
    <property type="match status" value="1"/>
</dbReference>
<keyword evidence="7" id="KW-0274">FAD</keyword>
<dbReference type="GO" id="GO:0016740">
    <property type="term" value="F:transferase activity"/>
    <property type="evidence" value="ECO:0007669"/>
    <property type="project" value="UniProtKB-KW"/>
</dbReference>